<reference evidence="2 3" key="1">
    <citation type="submission" date="2018-06" db="EMBL/GenBank/DDBJ databases">
        <authorList>
            <consortium name="Pathogen Informatics"/>
            <person name="Doyle S."/>
        </authorList>
    </citation>
    <scope>NUCLEOTIDE SEQUENCE [LARGE SCALE GENOMIC DNA]</scope>
    <source>
        <strain evidence="2 3">NCTC11820</strain>
    </source>
</reference>
<dbReference type="SMART" id="SM00470">
    <property type="entry name" value="ParB"/>
    <property type="match status" value="1"/>
</dbReference>
<dbReference type="AlphaFoldDB" id="A0A2X3BMB9"/>
<dbReference type="InterPro" id="IPR036086">
    <property type="entry name" value="ParB/Sulfiredoxin_sf"/>
</dbReference>
<dbReference type="EMBL" id="UASJ01000011">
    <property type="protein sequence ID" value="SQC01991.1"/>
    <property type="molecule type" value="Genomic_DNA"/>
</dbReference>
<protein>
    <submittedName>
        <fullName evidence="2">ParB-like nuclease domain</fullName>
    </submittedName>
</protein>
<name>A0A2X3BMB9_9ACTO</name>
<evidence type="ECO:0000313" key="2">
    <source>
        <dbReference type="EMBL" id="SQC01991.1"/>
    </source>
</evidence>
<dbReference type="SUPFAM" id="SSF110849">
    <property type="entry name" value="ParB/Sulfiredoxin"/>
    <property type="match status" value="1"/>
</dbReference>
<feature type="domain" description="ParB-like N-terminal" evidence="1">
    <location>
        <begin position="4"/>
        <end position="94"/>
    </location>
</feature>
<organism evidence="2 3">
    <name type="scientific">Mobiluncus curtisii</name>
    <dbReference type="NCBI Taxonomy" id="2051"/>
    <lineage>
        <taxon>Bacteria</taxon>
        <taxon>Bacillati</taxon>
        <taxon>Actinomycetota</taxon>
        <taxon>Actinomycetes</taxon>
        <taxon>Actinomycetales</taxon>
        <taxon>Actinomycetaceae</taxon>
        <taxon>Mobiluncus</taxon>
    </lineage>
</organism>
<dbReference type="Gene3D" id="3.90.1530.10">
    <property type="entry name" value="Conserved hypothetical protein from pyrococcus furiosus pfu- 392566-001, ParB domain"/>
    <property type="match status" value="1"/>
</dbReference>
<dbReference type="Proteomes" id="UP000250245">
    <property type="component" value="Unassembled WGS sequence"/>
</dbReference>
<proteinExistence type="predicted"/>
<dbReference type="Pfam" id="PF02195">
    <property type="entry name" value="ParB_N"/>
    <property type="match status" value="1"/>
</dbReference>
<sequence length="100" mass="11241">MRIKQIALTDLTPADYNPRKDLQPGDTDYDKLKRSLSEFGYVEPVIWNKTTGNIVGGHQRLKVLADLGYKTVGLRGRSNSTKTREKALNVALNKNQWPVG</sequence>
<dbReference type="InterPro" id="IPR003115">
    <property type="entry name" value="ParB_N"/>
</dbReference>
<dbReference type="CDD" id="cd16401">
    <property type="entry name" value="ParB_N_like_MT"/>
    <property type="match status" value="1"/>
</dbReference>
<evidence type="ECO:0000259" key="1">
    <source>
        <dbReference type="SMART" id="SM00470"/>
    </source>
</evidence>
<evidence type="ECO:0000313" key="3">
    <source>
        <dbReference type="Proteomes" id="UP000250245"/>
    </source>
</evidence>
<gene>
    <name evidence="2" type="ORF">NCTC11820_02093</name>
</gene>
<accession>A0A2X3BMB9</accession>